<keyword evidence="1" id="KW-0812">Transmembrane</keyword>
<name>A0ABM6IIM4_9RHOB</name>
<accession>A0ABM6IIM4</accession>
<keyword evidence="3" id="KW-1185">Reference proteome</keyword>
<protein>
    <submittedName>
        <fullName evidence="2">Short-chain dehydrogenase</fullName>
    </submittedName>
</protein>
<evidence type="ECO:0000313" key="2">
    <source>
        <dbReference type="EMBL" id="AQS48637.1"/>
    </source>
</evidence>
<keyword evidence="1" id="KW-1133">Transmembrane helix</keyword>
<dbReference type="RefSeq" id="WP_075777010.1">
    <property type="nucleotide sequence ID" value="NZ_CP019437.1"/>
</dbReference>
<sequence length="399" mass="42314">MAMSSAEQMRRWQGPALLSGGFRPFFFFGAVWAALAMALWVPALTGLIALPTRLDPVSWHAHAFLFGYLGAAIAGFLLTAVPNWTGRLPVVGWPLLGLVTLWALGRLGLLASADLPFALVACIDLAFPLALGGVVLREILAGKNWRNLPVLGLVGVFTLADLLFLIEAARGGYAADGIGMRLGLAAVLMMVALIGGRIIPSFTRNWLVKENHPARPAPPMQRFDKLAMLVAGAALLAWVISPETRLTAALLLATAVLHLARLWRWKGGLTLRAPILFVLHLAYACLPLGALALGFAILFPAALAPATAMHLWTAGALGGMTLAVMSRASLGHTGRPLEAGVGTVAVYAALFVAMIARLLAGWLALSALYSVSGVAWCGAFLGFAILYAPVLWQPRRRAQ</sequence>
<proteinExistence type="predicted"/>
<feature type="transmembrane region" description="Helical" evidence="1">
    <location>
        <begin position="88"/>
        <end position="109"/>
    </location>
</feature>
<feature type="transmembrane region" description="Helical" evidence="1">
    <location>
        <begin position="115"/>
        <end position="136"/>
    </location>
</feature>
<feature type="transmembrane region" description="Helical" evidence="1">
    <location>
        <begin position="61"/>
        <end position="81"/>
    </location>
</feature>
<feature type="transmembrane region" description="Helical" evidence="1">
    <location>
        <begin position="223"/>
        <end position="240"/>
    </location>
</feature>
<feature type="transmembrane region" description="Helical" evidence="1">
    <location>
        <begin position="311"/>
        <end position="330"/>
    </location>
</feature>
<feature type="transmembrane region" description="Helical" evidence="1">
    <location>
        <begin position="342"/>
        <end position="365"/>
    </location>
</feature>
<organism evidence="2 3">
    <name type="scientific">Thioclava nitratireducens</name>
    <dbReference type="NCBI Taxonomy" id="1915078"/>
    <lineage>
        <taxon>Bacteria</taxon>
        <taxon>Pseudomonadati</taxon>
        <taxon>Pseudomonadota</taxon>
        <taxon>Alphaproteobacteria</taxon>
        <taxon>Rhodobacterales</taxon>
        <taxon>Paracoccaceae</taxon>
        <taxon>Thioclava</taxon>
    </lineage>
</organism>
<evidence type="ECO:0000313" key="3">
    <source>
        <dbReference type="Proteomes" id="UP000185622"/>
    </source>
</evidence>
<dbReference type="Pfam" id="PF05940">
    <property type="entry name" value="NnrS"/>
    <property type="match status" value="1"/>
</dbReference>
<feature type="transmembrane region" description="Helical" evidence="1">
    <location>
        <begin position="178"/>
        <end position="202"/>
    </location>
</feature>
<feature type="transmembrane region" description="Helical" evidence="1">
    <location>
        <begin position="246"/>
        <end position="263"/>
    </location>
</feature>
<feature type="transmembrane region" description="Helical" evidence="1">
    <location>
        <begin position="275"/>
        <end position="299"/>
    </location>
</feature>
<gene>
    <name evidence="2" type="ORF">BMG03_13155</name>
</gene>
<reference evidence="2 3" key="1">
    <citation type="submission" date="2017-01" db="EMBL/GenBank/DDBJ databases">
        <title>The complete genome sequence of a sulfur-oxidizing marine bacterium Thioclava sp. 25B10_4T.</title>
        <authorList>
            <person name="Liu Y."/>
            <person name="Lai Q."/>
            <person name="Shao Z."/>
        </authorList>
    </citation>
    <scope>NUCLEOTIDE SEQUENCE [LARGE SCALE GENOMIC DNA]</scope>
    <source>
        <strain evidence="2 3">25B10_4</strain>
    </source>
</reference>
<dbReference type="EMBL" id="CP019437">
    <property type="protein sequence ID" value="AQS48637.1"/>
    <property type="molecule type" value="Genomic_DNA"/>
</dbReference>
<feature type="transmembrane region" description="Helical" evidence="1">
    <location>
        <begin position="21"/>
        <end position="41"/>
    </location>
</feature>
<dbReference type="Proteomes" id="UP000185622">
    <property type="component" value="Chromosome"/>
</dbReference>
<dbReference type="InterPro" id="IPR010266">
    <property type="entry name" value="NnrS"/>
</dbReference>
<keyword evidence="1" id="KW-0472">Membrane</keyword>
<feature type="transmembrane region" description="Helical" evidence="1">
    <location>
        <begin position="371"/>
        <end position="392"/>
    </location>
</feature>
<evidence type="ECO:0000256" key="1">
    <source>
        <dbReference type="SAM" id="Phobius"/>
    </source>
</evidence>
<feature type="transmembrane region" description="Helical" evidence="1">
    <location>
        <begin position="148"/>
        <end position="166"/>
    </location>
</feature>